<dbReference type="Proteomes" id="UP001595805">
    <property type="component" value="Unassembled WGS sequence"/>
</dbReference>
<comment type="caution">
    <text evidence="5">The sequence shown here is derived from an EMBL/GenBank/DDBJ whole genome shotgun (WGS) entry which is preliminary data.</text>
</comment>
<dbReference type="NCBIfam" id="NF040506">
    <property type="entry name" value="PG0870_Nterm"/>
    <property type="match status" value="1"/>
</dbReference>
<evidence type="ECO:0000259" key="3">
    <source>
        <dbReference type="Pfam" id="PF21957"/>
    </source>
</evidence>
<dbReference type="InterPro" id="IPR054238">
    <property type="entry name" value="DUF6965"/>
</dbReference>
<dbReference type="Pfam" id="PF19898">
    <property type="entry name" value="DUF6371"/>
    <property type="match status" value="1"/>
</dbReference>
<evidence type="ECO:0000259" key="2">
    <source>
        <dbReference type="Pfam" id="PF19898"/>
    </source>
</evidence>
<accession>A0ABV8ATI7</accession>
<dbReference type="RefSeq" id="WP_377906612.1">
    <property type="nucleotide sequence ID" value="NZ_JBHRZS010000007.1"/>
</dbReference>
<evidence type="ECO:0000259" key="4">
    <source>
        <dbReference type="Pfam" id="PF22292"/>
    </source>
</evidence>
<organism evidence="5 6">
    <name type="scientific">Algoriphagus namhaensis</name>
    <dbReference type="NCBI Taxonomy" id="915353"/>
    <lineage>
        <taxon>Bacteria</taxon>
        <taxon>Pseudomonadati</taxon>
        <taxon>Bacteroidota</taxon>
        <taxon>Cytophagia</taxon>
        <taxon>Cytophagales</taxon>
        <taxon>Cyclobacteriaceae</taxon>
        <taxon>Algoriphagus</taxon>
    </lineage>
</organism>
<dbReference type="InterPro" id="IPR047731">
    <property type="entry name" value="Zinc_ribbon_put"/>
</dbReference>
<proteinExistence type="predicted"/>
<dbReference type="Pfam" id="PF22292">
    <property type="entry name" value="DUF6965"/>
    <property type="match status" value="1"/>
</dbReference>
<dbReference type="EMBL" id="JBHRZS010000007">
    <property type="protein sequence ID" value="MFC3881273.1"/>
    <property type="molecule type" value="Genomic_DNA"/>
</dbReference>
<name>A0ABV8ATI7_9BACT</name>
<sequence length="501" mass="58049">MNSLENNLVPLVLGTNSTNSTIAHRYGLEKSSKKHYCPNCNKKTFVLYIDSETGDYLPKQYGRCDRESKCGYFLNPYKDGFAKAIWEQKQGNKTAWKPQQPERIKKPVNKLKRAFIPFEVFSLTRGGYEQNTFIQNLLSSVPFPFEVQDVEKVVSLYHLGTVQNGYRKGANTFPFIDVQGNVRAIQVKQFDVQNHTTGTDFLHSIIEKHHTRNNKPLPKWLEAYNKNETKISCLFGEHLLSKYPYNPIALVEAPKTAIYGTLYFGFPEQPTNLLWLAVYNLSSLNLHKCQGLKGRNVLLFPDLSKDGKAFELWSSKAKEMQKHFQGTYFHVSGLLEQFAPKQDKAQGKDIADFLIKQDWRLFRKQVTKDKSKPKPQPKETPPREKSEKREALKETFFSQPETLAKVEVFKPEFSETIKREIPRNWSKEITELENYFSSIELPTQPIKLNKCSTINDCPLLIESHFTAVKVNKGKRTYLPYLNRLKELKQALDLNSKRYEIR</sequence>
<keyword evidence="6" id="KW-1185">Reference proteome</keyword>
<reference evidence="6" key="1">
    <citation type="journal article" date="2019" name="Int. J. Syst. Evol. Microbiol.">
        <title>The Global Catalogue of Microorganisms (GCM) 10K type strain sequencing project: providing services to taxonomists for standard genome sequencing and annotation.</title>
        <authorList>
            <consortium name="The Broad Institute Genomics Platform"/>
            <consortium name="The Broad Institute Genome Sequencing Center for Infectious Disease"/>
            <person name="Wu L."/>
            <person name="Ma J."/>
        </authorList>
    </citation>
    <scope>NUCLEOTIDE SEQUENCE [LARGE SCALE GENOMIC DNA]</scope>
    <source>
        <strain evidence="6">CCUG 60523</strain>
    </source>
</reference>
<evidence type="ECO:0000256" key="1">
    <source>
        <dbReference type="SAM" id="MobiDB-lite"/>
    </source>
</evidence>
<evidence type="ECO:0000313" key="5">
    <source>
        <dbReference type="EMBL" id="MFC3881273.1"/>
    </source>
</evidence>
<evidence type="ECO:0000313" key="6">
    <source>
        <dbReference type="Proteomes" id="UP001595805"/>
    </source>
</evidence>
<dbReference type="Pfam" id="PF21957">
    <property type="entry name" value="Zn_ribbon_16"/>
    <property type="match status" value="1"/>
</dbReference>
<gene>
    <name evidence="5" type="ORF">ACFOSV_13860</name>
</gene>
<feature type="domain" description="DUF6371" evidence="2">
    <location>
        <begin position="131"/>
        <end position="303"/>
    </location>
</feature>
<dbReference type="InterPro" id="IPR045951">
    <property type="entry name" value="DUF6371"/>
</dbReference>
<feature type="domain" description="Zinc beta-ribbon finger putative" evidence="3">
    <location>
        <begin position="24"/>
        <end position="78"/>
    </location>
</feature>
<protein>
    <submittedName>
        <fullName evidence="5">DUF6965 family protein</fullName>
    </submittedName>
</protein>
<feature type="region of interest" description="Disordered" evidence="1">
    <location>
        <begin position="366"/>
        <end position="391"/>
    </location>
</feature>
<feature type="domain" description="DUF6965" evidence="4">
    <location>
        <begin position="428"/>
        <end position="491"/>
    </location>
</feature>